<gene>
    <name evidence="2" type="primary">puf6_1</name>
    <name evidence="2" type="ORF">LTR16_008297</name>
</gene>
<proteinExistence type="predicted"/>
<keyword evidence="3" id="KW-1185">Reference proteome</keyword>
<feature type="region of interest" description="Disordered" evidence="1">
    <location>
        <begin position="78"/>
        <end position="149"/>
    </location>
</feature>
<evidence type="ECO:0000256" key="1">
    <source>
        <dbReference type="SAM" id="MobiDB-lite"/>
    </source>
</evidence>
<accession>A0ABR0M547</accession>
<feature type="compositionally biased region" description="Basic and acidic residues" evidence="1">
    <location>
        <begin position="115"/>
        <end position="131"/>
    </location>
</feature>
<dbReference type="EMBL" id="JAVRRA010001942">
    <property type="protein sequence ID" value="KAK5278757.1"/>
    <property type="molecule type" value="Genomic_DNA"/>
</dbReference>
<evidence type="ECO:0000313" key="2">
    <source>
        <dbReference type="EMBL" id="KAK5278757.1"/>
    </source>
</evidence>
<protein>
    <submittedName>
        <fullName evidence="2">Pumilio y domain member 6</fullName>
    </submittedName>
</protein>
<evidence type="ECO:0000313" key="3">
    <source>
        <dbReference type="Proteomes" id="UP001357485"/>
    </source>
</evidence>
<organism evidence="2 3">
    <name type="scientific">Cryomyces antarcticus</name>
    <dbReference type="NCBI Taxonomy" id="329879"/>
    <lineage>
        <taxon>Eukaryota</taxon>
        <taxon>Fungi</taxon>
        <taxon>Dikarya</taxon>
        <taxon>Ascomycota</taxon>
        <taxon>Pezizomycotina</taxon>
        <taxon>Dothideomycetes</taxon>
        <taxon>Dothideomycetes incertae sedis</taxon>
        <taxon>Cryomyces</taxon>
    </lineage>
</organism>
<name>A0ABR0M547_9PEZI</name>
<dbReference type="Proteomes" id="UP001357485">
    <property type="component" value="Unassembled WGS sequence"/>
</dbReference>
<comment type="caution">
    <text evidence="2">The sequence shown here is derived from an EMBL/GenBank/DDBJ whole genome shotgun (WGS) entry which is preliminary data.</text>
</comment>
<reference evidence="2 3" key="1">
    <citation type="submission" date="2023-08" db="EMBL/GenBank/DDBJ databases">
        <title>Black Yeasts Isolated from many extreme environments.</title>
        <authorList>
            <person name="Coleine C."/>
            <person name="Stajich J.E."/>
            <person name="Selbmann L."/>
        </authorList>
    </citation>
    <scope>NUCLEOTIDE SEQUENCE [LARGE SCALE GENOMIC DNA]</scope>
    <source>
        <strain evidence="2 3">CCFEE 536</strain>
    </source>
</reference>
<sequence>MLKTLALGGRFDVAAKKVVAVQPALGFADVLYGAIKDELVRWAVSNSSFVVVNMLDVEGFTYGEEVKAALKKAVKELQEAAEGGGEREAVGEGEGGEGEEGGGGREGEDEGQGEGEARSECERERGSEDPARANFLNRKSAKKGGESTE</sequence>
<feature type="compositionally biased region" description="Basic and acidic residues" evidence="1">
    <location>
        <begin position="78"/>
        <end position="90"/>
    </location>
</feature>